<dbReference type="InterPro" id="IPR044492">
    <property type="entry name" value="P_typ_ATPase_HD_dom"/>
</dbReference>
<evidence type="ECO:0000256" key="8">
    <source>
        <dbReference type="ARBA" id="ARBA00022842"/>
    </source>
</evidence>
<dbReference type="Gene3D" id="2.70.150.10">
    <property type="entry name" value="Calcium-transporting ATPase, cytoplasmic transduction domain A"/>
    <property type="match status" value="1"/>
</dbReference>
<dbReference type="EMBL" id="AP028909">
    <property type="protein sequence ID" value="BES88084.1"/>
    <property type="molecule type" value="Genomic_DNA"/>
</dbReference>
<dbReference type="SFLD" id="SFLDG00002">
    <property type="entry name" value="C1.7:_P-type_atpase_like"/>
    <property type="match status" value="1"/>
</dbReference>
<evidence type="ECO:0000313" key="17">
    <source>
        <dbReference type="Proteomes" id="UP001307889"/>
    </source>
</evidence>
<dbReference type="InterPro" id="IPR023299">
    <property type="entry name" value="ATPase_P-typ_cyto_dom_N"/>
</dbReference>
<keyword evidence="9 13" id="KW-1278">Translocase</keyword>
<evidence type="ECO:0000256" key="13">
    <source>
        <dbReference type="RuleBase" id="RU362082"/>
    </source>
</evidence>
<dbReference type="InterPro" id="IPR023298">
    <property type="entry name" value="ATPase_P-typ_TM_dom_sf"/>
</dbReference>
<feature type="transmembrane region" description="Helical" evidence="13">
    <location>
        <begin position="410"/>
        <end position="427"/>
    </location>
</feature>
<keyword evidence="4 13" id="KW-0812">Transmembrane</keyword>
<dbReference type="SFLD" id="SFLDF00027">
    <property type="entry name" value="p-type_atpase"/>
    <property type="match status" value="1"/>
</dbReference>
<comment type="catalytic activity">
    <reaction evidence="12 13">
        <text>ATP + H2O = ADP + phosphate + H(+)</text>
        <dbReference type="Rhea" id="RHEA:13065"/>
        <dbReference type="ChEBI" id="CHEBI:15377"/>
        <dbReference type="ChEBI" id="CHEBI:15378"/>
        <dbReference type="ChEBI" id="CHEBI:30616"/>
        <dbReference type="ChEBI" id="CHEBI:43474"/>
        <dbReference type="ChEBI" id="CHEBI:456216"/>
    </reaction>
</comment>
<dbReference type="Pfam" id="PF12409">
    <property type="entry name" value="P5-ATPase"/>
    <property type="match status" value="1"/>
</dbReference>
<dbReference type="InterPro" id="IPR018303">
    <property type="entry name" value="ATPase_P-typ_P_site"/>
</dbReference>
<feature type="domain" description="P-type ATPase A" evidence="14">
    <location>
        <begin position="272"/>
        <end position="390"/>
    </location>
</feature>
<dbReference type="PROSITE" id="PS00154">
    <property type="entry name" value="ATPASE_E1_E2"/>
    <property type="match status" value="1"/>
</dbReference>
<evidence type="ECO:0000256" key="7">
    <source>
        <dbReference type="ARBA" id="ARBA00022840"/>
    </source>
</evidence>
<feature type="transmembrane region" description="Helical" evidence="13">
    <location>
        <begin position="932"/>
        <end position="952"/>
    </location>
</feature>
<feature type="domain" description="P5B-type ATPase N-terminal" evidence="15">
    <location>
        <begin position="28"/>
        <end position="153"/>
    </location>
</feature>
<keyword evidence="10 13" id="KW-1133">Transmembrane helix</keyword>
<dbReference type="NCBIfam" id="TIGR01494">
    <property type="entry name" value="ATPase_P-type"/>
    <property type="match status" value="2"/>
</dbReference>
<feature type="transmembrane region" description="Helical" evidence="13">
    <location>
        <begin position="45"/>
        <end position="65"/>
    </location>
</feature>
<sequence>MNGSGVIPAAQRVEHRKNEVRGHINHGEEEEMEIVGYEKFLPFQIITWLGYVVTFGLLRLLFHWWPEWLLYCTNRKCPLKDATTILVVDVYEKRFKSIFVKNVKVISANDREFLRNEEKKGYEPMMEIHLADGSVRNMKEIRMIRVKKLAYIWVQEKGEFVRLAGLDNGMTKEKLLERQGLTRDEQRVRQLVYGKNNIEVPIQSISTLVVLEVLNPFYVFQVFSLSIWLSDNYYYYSVAIIIMSIFGISSSVIQTRKNQKNLHDTINQVELVTVRRADGHFEEIETTELVPGDVIAIPPSGGIACCDALLLNGTCVVNESMLTGESVPVTKTPAKQNQQQLNVKADAPHILYCGTQILQTRKRTMKSGDSEFVLALVLRTGFLTSKGSLVQSILYPPPADFKFDRDSYKFIWFLALMGFSGVIYSMYHKSESGMNWFEIYVKSLDLLTIAIPVALPASMTVGKIFALDRLKRQKISCINSRVINVSGSINCVCFDKTGTLTEDGLDMWGVVPAVGGAFEAPLHDASLLSSESTPLLYGMATSHSLTIIDNDVTGDPLDLKMFQATGWSLEEPELIGTNHNMNHAPTAIVRTPPDNLIVKQLEIVHQFQFFSHLQRMSVIVRDIDSNEMMVYCKGSPETIVNLSQPMTVPVNTMKQLKEYTAQGYRVLAMAWKPIAAESYDEISKGPREGAEKDLRFAGLIILENRLKDHAKETILTLRNADMKVVMITGDNIQTAICVAKDCGIMNKPRTAEIDLNEKDQLVWYDMEMGCDSQGMDLKILFEGSHYKSYDIAATGKAWARIRSIGPPGFVAKLAKNGAVFARMASDQKQQVIMELQDLGFVVAMCGDGANDCGALKAANVGISLSEAEASVASPFTSQNRSIACVLNVIREGRAALVTSFGIFKFMILYSFTEFFSTLYLYSLDTNLTDFQFLYIDVFLIVNFAFLFGRSQAYKGPIAPQAPPATLLGVIPIISMLLQVIVVLTFQTISVQIIRKFPWFEPFHYTEMNDYVSYENFAIYTLSQFQYITQAVTFSQSHPYRGRIYENKIFFASILIMTSICIYLTVDPAGWLIDLFEFRYPPSIEFPCIVIGLAAVQFLISVFFENFIVDYLLSKKLKIGLDSILRSKRISNPC</sequence>
<proteinExistence type="inferred from homology"/>
<dbReference type="SUPFAM" id="SSF81653">
    <property type="entry name" value="Calcium ATPase, transduction domain A"/>
    <property type="match status" value="1"/>
</dbReference>
<feature type="transmembrane region" description="Helical" evidence="13">
    <location>
        <begin position="233"/>
        <end position="253"/>
    </location>
</feature>
<comment type="subcellular location">
    <subcellularLocation>
        <location evidence="1 13">Membrane</location>
        <topology evidence="1 13">Multi-pass membrane protein</topology>
    </subcellularLocation>
</comment>
<evidence type="ECO:0000256" key="10">
    <source>
        <dbReference type="ARBA" id="ARBA00022989"/>
    </source>
</evidence>
<organism evidence="16 17">
    <name type="scientific">Nesidiocoris tenuis</name>
    <dbReference type="NCBI Taxonomy" id="355587"/>
    <lineage>
        <taxon>Eukaryota</taxon>
        <taxon>Metazoa</taxon>
        <taxon>Ecdysozoa</taxon>
        <taxon>Arthropoda</taxon>
        <taxon>Hexapoda</taxon>
        <taxon>Insecta</taxon>
        <taxon>Pterygota</taxon>
        <taxon>Neoptera</taxon>
        <taxon>Paraneoptera</taxon>
        <taxon>Hemiptera</taxon>
        <taxon>Heteroptera</taxon>
        <taxon>Panheteroptera</taxon>
        <taxon>Cimicomorpha</taxon>
        <taxon>Miridae</taxon>
        <taxon>Dicyphina</taxon>
        <taxon>Nesidiocoris</taxon>
    </lineage>
</organism>
<dbReference type="Gene3D" id="3.40.1110.10">
    <property type="entry name" value="Calcium-transporting ATPase, cytoplasmic domain N"/>
    <property type="match status" value="1"/>
</dbReference>
<dbReference type="NCBIfam" id="TIGR01657">
    <property type="entry name" value="P-ATPase-V"/>
    <property type="match status" value="1"/>
</dbReference>
<dbReference type="PRINTS" id="PR00119">
    <property type="entry name" value="CATATPASE"/>
</dbReference>
<dbReference type="EC" id="7.2.2.-" evidence="13"/>
<evidence type="ECO:0000256" key="12">
    <source>
        <dbReference type="ARBA" id="ARBA00049360"/>
    </source>
</evidence>
<dbReference type="Gene3D" id="1.20.1110.10">
    <property type="entry name" value="Calcium-transporting ATPase, transmembrane domain"/>
    <property type="match status" value="1"/>
</dbReference>
<evidence type="ECO:0000313" key="16">
    <source>
        <dbReference type="EMBL" id="BES88084.1"/>
    </source>
</evidence>
<feature type="transmembrane region" description="Helical" evidence="13">
    <location>
        <begin position="1048"/>
        <end position="1065"/>
    </location>
</feature>
<dbReference type="SFLD" id="SFLDS00003">
    <property type="entry name" value="Haloacid_Dehalogenase"/>
    <property type="match status" value="1"/>
</dbReference>
<name>A0ABN7A9V7_9HEMI</name>
<evidence type="ECO:0000256" key="4">
    <source>
        <dbReference type="ARBA" id="ARBA00022692"/>
    </source>
</evidence>
<keyword evidence="8 13" id="KW-0460">Magnesium</keyword>
<dbReference type="Gene3D" id="3.40.50.1000">
    <property type="entry name" value="HAD superfamily/HAD-like"/>
    <property type="match status" value="1"/>
</dbReference>
<evidence type="ECO:0000256" key="9">
    <source>
        <dbReference type="ARBA" id="ARBA00022967"/>
    </source>
</evidence>
<comment type="similarity">
    <text evidence="2 13">Belongs to the cation transport ATPase (P-type) (TC 3.A.3) family. Type V subfamily.</text>
</comment>
<dbReference type="InterPro" id="IPR047819">
    <property type="entry name" value="P5A-ATPase_N"/>
</dbReference>
<keyword evidence="11 13" id="KW-0472">Membrane</keyword>
<evidence type="ECO:0000256" key="1">
    <source>
        <dbReference type="ARBA" id="ARBA00004141"/>
    </source>
</evidence>
<feature type="transmembrane region" description="Helical" evidence="13">
    <location>
        <begin position="205"/>
        <end position="227"/>
    </location>
</feature>
<dbReference type="InterPro" id="IPR001757">
    <property type="entry name" value="P_typ_ATPase"/>
</dbReference>
<dbReference type="InterPro" id="IPR036412">
    <property type="entry name" value="HAD-like_sf"/>
</dbReference>
<evidence type="ECO:0000256" key="6">
    <source>
        <dbReference type="ARBA" id="ARBA00022741"/>
    </source>
</evidence>
<dbReference type="PANTHER" id="PTHR45630:SF8">
    <property type="entry name" value="CATION-TRANSPORTING ATPASE"/>
    <property type="match status" value="1"/>
</dbReference>
<dbReference type="PANTHER" id="PTHR45630">
    <property type="entry name" value="CATION-TRANSPORTING ATPASE-RELATED"/>
    <property type="match status" value="1"/>
</dbReference>
<feature type="transmembrane region" description="Helical" evidence="13">
    <location>
        <begin position="964"/>
        <end position="990"/>
    </location>
</feature>
<evidence type="ECO:0000256" key="11">
    <source>
        <dbReference type="ARBA" id="ARBA00023136"/>
    </source>
</evidence>
<keyword evidence="17" id="KW-1185">Reference proteome</keyword>
<dbReference type="SUPFAM" id="SSF56784">
    <property type="entry name" value="HAD-like"/>
    <property type="match status" value="1"/>
</dbReference>
<dbReference type="InterPro" id="IPR059000">
    <property type="entry name" value="ATPase_P-type_domA"/>
</dbReference>
<evidence type="ECO:0000256" key="5">
    <source>
        <dbReference type="ARBA" id="ARBA00022723"/>
    </source>
</evidence>
<reference evidence="16 17" key="1">
    <citation type="submission" date="2023-09" db="EMBL/GenBank/DDBJ databases">
        <title>Nesidiocoris tenuis whole genome shotgun sequence.</title>
        <authorList>
            <person name="Shibata T."/>
            <person name="Shimoda M."/>
            <person name="Kobayashi T."/>
            <person name="Uehara T."/>
        </authorList>
    </citation>
    <scope>NUCLEOTIDE SEQUENCE [LARGE SCALE GENOMIC DNA]</scope>
    <source>
        <strain evidence="16 17">Japan</strain>
    </source>
</reference>
<evidence type="ECO:0000256" key="3">
    <source>
        <dbReference type="ARBA" id="ARBA00022553"/>
    </source>
</evidence>
<keyword evidence="3" id="KW-0597">Phosphoprotein</keyword>
<protein>
    <recommendedName>
        <fullName evidence="13">Cation-transporting ATPase</fullName>
        <ecNumber evidence="13">7.2.2.-</ecNumber>
    </recommendedName>
</protein>
<evidence type="ECO:0000259" key="15">
    <source>
        <dbReference type="Pfam" id="PF12409"/>
    </source>
</evidence>
<dbReference type="InterPro" id="IPR023214">
    <property type="entry name" value="HAD_sf"/>
</dbReference>
<evidence type="ECO:0000259" key="14">
    <source>
        <dbReference type="Pfam" id="PF00122"/>
    </source>
</evidence>
<feature type="transmembrane region" description="Helical" evidence="13">
    <location>
        <begin position="447"/>
        <end position="466"/>
    </location>
</feature>
<gene>
    <name evidence="16" type="ORF">NTJ_00890</name>
</gene>
<feature type="transmembrane region" description="Helical" evidence="13">
    <location>
        <begin position="1085"/>
        <end position="1108"/>
    </location>
</feature>
<keyword evidence="6 13" id="KW-0547">Nucleotide-binding</keyword>
<accession>A0ABN7A9V7</accession>
<keyword evidence="7 13" id="KW-0067">ATP-binding</keyword>
<dbReference type="Pfam" id="PF00122">
    <property type="entry name" value="E1-E2_ATPase"/>
    <property type="match status" value="1"/>
</dbReference>
<dbReference type="SUPFAM" id="SSF81665">
    <property type="entry name" value="Calcium ATPase, transmembrane domain M"/>
    <property type="match status" value="1"/>
</dbReference>
<evidence type="ECO:0000256" key="2">
    <source>
        <dbReference type="ARBA" id="ARBA00006000"/>
    </source>
</evidence>
<keyword evidence="5 13" id="KW-0479">Metal-binding</keyword>
<dbReference type="Pfam" id="PF13246">
    <property type="entry name" value="Cation_ATPase"/>
    <property type="match status" value="1"/>
</dbReference>
<dbReference type="Proteomes" id="UP001307889">
    <property type="component" value="Chromosome 1"/>
</dbReference>
<dbReference type="InterPro" id="IPR008250">
    <property type="entry name" value="ATPase_P-typ_transduc_dom_A_sf"/>
</dbReference>
<feature type="transmembrane region" description="Helical" evidence="13">
    <location>
        <begin position="894"/>
        <end position="912"/>
    </location>
</feature>
<dbReference type="SUPFAM" id="SSF81660">
    <property type="entry name" value="Metal cation-transporting ATPase, ATP-binding domain N"/>
    <property type="match status" value="1"/>
</dbReference>
<dbReference type="InterPro" id="IPR006544">
    <property type="entry name" value="P-type_TPase_V"/>
</dbReference>